<dbReference type="EMBL" id="BRLB01000013">
    <property type="protein sequence ID" value="GKX31032.1"/>
    <property type="molecule type" value="Genomic_DNA"/>
</dbReference>
<gene>
    <name evidence="1" type="ORF">SH1V18_35120</name>
</gene>
<evidence type="ECO:0000313" key="1">
    <source>
        <dbReference type="EMBL" id="GKX31032.1"/>
    </source>
</evidence>
<proteinExistence type="predicted"/>
<keyword evidence="2" id="KW-1185">Reference proteome</keyword>
<reference evidence="1" key="1">
    <citation type="submission" date="2022-06" db="EMBL/GenBank/DDBJ databases">
        <title>Vallitalea longa sp. nov., an anaerobic bacterium isolated from marine sediment.</title>
        <authorList>
            <person name="Hirano S."/>
            <person name="Terahara T."/>
            <person name="Mori K."/>
            <person name="Hamada M."/>
            <person name="Matsumoto R."/>
            <person name="Kobayashi T."/>
        </authorList>
    </citation>
    <scope>NUCLEOTIDE SEQUENCE</scope>
    <source>
        <strain evidence="1">SH18-1</strain>
    </source>
</reference>
<name>A0A9W5YCM8_9FIRM</name>
<comment type="caution">
    <text evidence="1">The sequence shown here is derived from an EMBL/GenBank/DDBJ whole genome shotgun (WGS) entry which is preliminary data.</text>
</comment>
<evidence type="ECO:0000313" key="2">
    <source>
        <dbReference type="Proteomes" id="UP001144256"/>
    </source>
</evidence>
<accession>A0A9W5YCM8</accession>
<organism evidence="1 2">
    <name type="scientific">Vallitalea longa</name>
    <dbReference type="NCBI Taxonomy" id="2936439"/>
    <lineage>
        <taxon>Bacteria</taxon>
        <taxon>Bacillati</taxon>
        <taxon>Bacillota</taxon>
        <taxon>Clostridia</taxon>
        <taxon>Lachnospirales</taxon>
        <taxon>Vallitaleaceae</taxon>
        <taxon>Vallitalea</taxon>
    </lineage>
</organism>
<dbReference type="Proteomes" id="UP001144256">
    <property type="component" value="Unassembled WGS sequence"/>
</dbReference>
<protein>
    <submittedName>
        <fullName evidence="1">Uncharacterized protein</fullName>
    </submittedName>
</protein>
<sequence>MKHIGVFKIIIYNISSILDREVYHNAETE</sequence>
<dbReference type="AlphaFoldDB" id="A0A9W5YCM8"/>